<dbReference type="GO" id="GO:0020037">
    <property type="term" value="F:heme binding"/>
    <property type="evidence" value="ECO:0007669"/>
    <property type="project" value="InterPro"/>
</dbReference>
<organism evidence="9 10">
    <name type="scientific">Rugamonas rubra</name>
    <dbReference type="NCBI Taxonomy" id="758825"/>
    <lineage>
        <taxon>Bacteria</taxon>
        <taxon>Pseudomonadati</taxon>
        <taxon>Pseudomonadota</taxon>
        <taxon>Betaproteobacteria</taxon>
        <taxon>Burkholderiales</taxon>
        <taxon>Oxalobacteraceae</taxon>
        <taxon>Telluria group</taxon>
        <taxon>Rugamonas</taxon>
    </lineage>
</organism>
<keyword evidence="3 6" id="KW-0479">Metal-binding</keyword>
<proteinExistence type="predicted"/>
<dbReference type="EMBL" id="FOTW01000019">
    <property type="protein sequence ID" value="SFM37940.1"/>
    <property type="molecule type" value="Genomic_DNA"/>
</dbReference>
<dbReference type="STRING" id="758825.SAMN02982985_03844"/>
<dbReference type="PANTHER" id="PTHR35008:SF8">
    <property type="entry name" value="ALCOHOL DEHYDROGENASE CYTOCHROME C SUBUNIT"/>
    <property type="match status" value="1"/>
</dbReference>
<evidence type="ECO:0000259" key="8">
    <source>
        <dbReference type="PROSITE" id="PS51007"/>
    </source>
</evidence>
<dbReference type="InterPro" id="IPR009056">
    <property type="entry name" value="Cyt_c-like_dom"/>
</dbReference>
<name>A0A1I4QE53_9BURK</name>
<dbReference type="GO" id="GO:0005506">
    <property type="term" value="F:iron ion binding"/>
    <property type="evidence" value="ECO:0007669"/>
    <property type="project" value="InterPro"/>
</dbReference>
<keyword evidence="1" id="KW-0813">Transport</keyword>
<dbReference type="Proteomes" id="UP000199470">
    <property type="component" value="Unassembled WGS sequence"/>
</dbReference>
<dbReference type="PRINTS" id="PR00605">
    <property type="entry name" value="CYTCHROMECIC"/>
</dbReference>
<dbReference type="PANTHER" id="PTHR35008">
    <property type="entry name" value="BLL4482 PROTEIN-RELATED"/>
    <property type="match status" value="1"/>
</dbReference>
<protein>
    <submittedName>
        <fullName evidence="9">Cytochrome c, mono-and diheme variants</fullName>
    </submittedName>
</protein>
<dbReference type="InterPro" id="IPR036909">
    <property type="entry name" value="Cyt_c-like_dom_sf"/>
</dbReference>
<evidence type="ECO:0000256" key="1">
    <source>
        <dbReference type="ARBA" id="ARBA00022448"/>
    </source>
</evidence>
<dbReference type="RefSeq" id="WP_093389332.1">
    <property type="nucleotide sequence ID" value="NZ_FOTW01000019.1"/>
</dbReference>
<evidence type="ECO:0000256" key="5">
    <source>
        <dbReference type="ARBA" id="ARBA00023004"/>
    </source>
</evidence>
<evidence type="ECO:0000313" key="10">
    <source>
        <dbReference type="Proteomes" id="UP000199470"/>
    </source>
</evidence>
<feature type="region of interest" description="Disordered" evidence="7">
    <location>
        <begin position="1"/>
        <end position="28"/>
    </location>
</feature>
<keyword evidence="4" id="KW-0249">Electron transport</keyword>
<dbReference type="Pfam" id="PF00034">
    <property type="entry name" value="Cytochrom_C"/>
    <property type="match status" value="1"/>
</dbReference>
<gene>
    <name evidence="9" type="ORF">SAMN02982985_03844</name>
</gene>
<evidence type="ECO:0000313" key="9">
    <source>
        <dbReference type="EMBL" id="SFM37940.1"/>
    </source>
</evidence>
<evidence type="ECO:0000256" key="6">
    <source>
        <dbReference type="PROSITE-ProRule" id="PRU00433"/>
    </source>
</evidence>
<dbReference type="InterPro" id="IPR051459">
    <property type="entry name" value="Cytochrome_c-type_DH"/>
</dbReference>
<dbReference type="SUPFAM" id="SSF46626">
    <property type="entry name" value="Cytochrome c"/>
    <property type="match status" value="1"/>
</dbReference>
<sequence length="209" mass="21187">MSSNNQGNEQGREPGKLRAARRENADPVEQANPVPKVVMGLVLGLVVWAVGYIFVQEAGGDVSLGDRRDPSTLTAAVGGAVDGAQVFAARCAACHQANGKGLAGVFPPLAGSPWVTGDPDTALQIVLHGMTGPIDVLGTTYNGAMPAFAEQLSDAELAAVLTHVRATWGNAAAPIDTAAAAAARAATATRGEPWNGTQEIATALAAAPK</sequence>
<dbReference type="InterPro" id="IPR008168">
    <property type="entry name" value="Cyt_C_IC"/>
</dbReference>
<evidence type="ECO:0000256" key="4">
    <source>
        <dbReference type="ARBA" id="ARBA00022982"/>
    </source>
</evidence>
<keyword evidence="2 6" id="KW-0349">Heme</keyword>
<keyword evidence="5 6" id="KW-0408">Iron</keyword>
<dbReference type="AlphaFoldDB" id="A0A1I4QE53"/>
<dbReference type="Gene3D" id="1.10.760.10">
    <property type="entry name" value="Cytochrome c-like domain"/>
    <property type="match status" value="1"/>
</dbReference>
<evidence type="ECO:0000256" key="7">
    <source>
        <dbReference type="SAM" id="MobiDB-lite"/>
    </source>
</evidence>
<dbReference type="GO" id="GO:0009055">
    <property type="term" value="F:electron transfer activity"/>
    <property type="evidence" value="ECO:0007669"/>
    <property type="project" value="InterPro"/>
</dbReference>
<reference evidence="9 10" key="1">
    <citation type="submission" date="2016-10" db="EMBL/GenBank/DDBJ databases">
        <authorList>
            <person name="de Groot N.N."/>
        </authorList>
    </citation>
    <scope>NUCLEOTIDE SEQUENCE [LARGE SCALE GENOMIC DNA]</scope>
    <source>
        <strain evidence="9 10">ATCC 43154</strain>
    </source>
</reference>
<dbReference type="PROSITE" id="PS51007">
    <property type="entry name" value="CYTC"/>
    <property type="match status" value="1"/>
</dbReference>
<dbReference type="OrthoDB" id="9809720at2"/>
<evidence type="ECO:0000256" key="3">
    <source>
        <dbReference type="ARBA" id="ARBA00022723"/>
    </source>
</evidence>
<keyword evidence="10" id="KW-1185">Reference proteome</keyword>
<evidence type="ECO:0000256" key="2">
    <source>
        <dbReference type="ARBA" id="ARBA00022617"/>
    </source>
</evidence>
<accession>A0A1I4QE53</accession>
<feature type="domain" description="Cytochrome c" evidence="8">
    <location>
        <begin position="78"/>
        <end position="168"/>
    </location>
</feature>
<feature type="compositionally biased region" description="Basic and acidic residues" evidence="7">
    <location>
        <begin position="10"/>
        <end position="25"/>
    </location>
</feature>